<feature type="transmembrane region" description="Helical" evidence="8">
    <location>
        <begin position="60"/>
        <end position="78"/>
    </location>
</feature>
<keyword evidence="11" id="KW-1185">Reference proteome</keyword>
<dbReference type="STRING" id="235985.SAMN05414137_11648"/>
<evidence type="ECO:0000256" key="5">
    <source>
        <dbReference type="ARBA" id="ARBA00022692"/>
    </source>
</evidence>
<dbReference type="GO" id="GO:0005886">
    <property type="term" value="C:plasma membrane"/>
    <property type="evidence" value="ECO:0007669"/>
    <property type="project" value="UniProtKB-SubCell"/>
</dbReference>
<dbReference type="InterPro" id="IPR006512">
    <property type="entry name" value="YidE_YbjL"/>
</dbReference>
<feature type="domain" description="YidE/YbjL duplication" evidence="9">
    <location>
        <begin position="396"/>
        <end position="564"/>
    </location>
</feature>
<evidence type="ECO:0000256" key="2">
    <source>
        <dbReference type="ARBA" id="ARBA00009854"/>
    </source>
</evidence>
<proteinExistence type="inferred from homology"/>
<accession>A0A1H7UM50</accession>
<feature type="transmembrane region" description="Helical" evidence="8">
    <location>
        <begin position="449"/>
        <end position="470"/>
    </location>
</feature>
<dbReference type="Pfam" id="PF06826">
    <property type="entry name" value="Asp-Al_Ex"/>
    <property type="match status" value="2"/>
</dbReference>
<feature type="transmembrane region" description="Helical" evidence="8">
    <location>
        <begin position="418"/>
        <end position="437"/>
    </location>
</feature>
<organism evidence="10 11">
    <name type="scientific">Streptacidiphilus jiangxiensis</name>
    <dbReference type="NCBI Taxonomy" id="235985"/>
    <lineage>
        <taxon>Bacteria</taxon>
        <taxon>Bacillati</taxon>
        <taxon>Actinomycetota</taxon>
        <taxon>Actinomycetes</taxon>
        <taxon>Kitasatosporales</taxon>
        <taxon>Streptomycetaceae</taxon>
        <taxon>Streptacidiphilus</taxon>
    </lineage>
</organism>
<keyword evidence="4" id="KW-1003">Cell membrane</keyword>
<feature type="transmembrane region" description="Helical" evidence="8">
    <location>
        <begin position="35"/>
        <end position="54"/>
    </location>
</feature>
<reference evidence="11" key="1">
    <citation type="submission" date="2016-10" db="EMBL/GenBank/DDBJ databases">
        <authorList>
            <person name="Varghese N."/>
        </authorList>
    </citation>
    <scope>NUCLEOTIDE SEQUENCE [LARGE SCALE GENOMIC DNA]</scope>
    <source>
        <strain evidence="11">DSM 45096 / BCRC 16803 / CGMCC 4.1857 / CIP 109030 / JCM 12277 / KCTC 19219 / NBRC 100920 / 33214</strain>
    </source>
</reference>
<keyword evidence="6 8" id="KW-1133">Transmembrane helix</keyword>
<dbReference type="NCBIfam" id="TIGR01625">
    <property type="entry name" value="YidE_YbjL_dupl"/>
    <property type="match status" value="1"/>
</dbReference>
<name>A0A1H7UM50_STRJI</name>
<evidence type="ECO:0000256" key="7">
    <source>
        <dbReference type="ARBA" id="ARBA00023136"/>
    </source>
</evidence>
<evidence type="ECO:0000256" key="6">
    <source>
        <dbReference type="ARBA" id="ARBA00022989"/>
    </source>
</evidence>
<feature type="transmembrane region" description="Helical" evidence="8">
    <location>
        <begin position="12"/>
        <end position="28"/>
    </location>
</feature>
<dbReference type="AlphaFoldDB" id="A0A1H7UM50"/>
<dbReference type="RefSeq" id="WP_042445011.1">
    <property type="nucleotide sequence ID" value="NZ_BBPN01000008.1"/>
</dbReference>
<dbReference type="Proteomes" id="UP000183015">
    <property type="component" value="Unassembled WGS sequence"/>
</dbReference>
<evidence type="ECO:0000256" key="8">
    <source>
        <dbReference type="SAM" id="Phobius"/>
    </source>
</evidence>
<feature type="transmembrane region" description="Helical" evidence="8">
    <location>
        <begin position="90"/>
        <end position="112"/>
    </location>
</feature>
<sequence length="568" mass="60080">MDWLRTHLFQPYPELLVFLTVALGFLLGRIRIRGFAVGAVTGCLVAGLVIGSQAKVEITGPVRSVFFLMFLFALGYDVGPRFFRSLRKDAFPQVLLTLVVCVSGLVVCWAFASLLGYGPGLSAGMLGGALTQSAVIGVAAGAIAHLPHLTTAAAQEQSHLVAVAYAVTYPLGTVLPALLLAGALPRLLRRDLAADSAVLAADLDEAADTTDPDAGSGYYQHVLRAYDIDVEAFAGQTIGDFEQAQRALDRRIYITKVRRDGSVLDHHRTTVLRLGDTVAVSAVRSDLVAFDARTHIGMESDDVELLGYRTETLHVVVTGHHADGATIDSLRHEDYMSAVFIDSHHRAGVELRMTRDNHVERGDTLVLTGRQDLVEKAAAHLGKPVPTSFATDVAWMAAGLFLGGLIGIPALTEGGAPLSLSTSTGVLVAGLVFGYVRSKRPTYGNLPSAAQWLLGTLGLCMFITIVGLNAGPSFVGGLQQAGWQLLVFGALATVLPLVIGFGFGHFVQRLPLPLLLGALAGAQTTTAAIGALNERARSQLPSLGCTVPYALGNVLLTVWGSVIVLLSH</sequence>
<dbReference type="InterPro" id="IPR050144">
    <property type="entry name" value="AAE_transporter"/>
</dbReference>
<keyword evidence="5 8" id="KW-0812">Transmembrane</keyword>
<dbReference type="eggNOG" id="COG2985">
    <property type="taxonomic scope" value="Bacteria"/>
</dbReference>
<comment type="subcellular location">
    <subcellularLocation>
        <location evidence="1">Cell membrane</location>
        <topology evidence="1">Multi-pass membrane protein</topology>
    </subcellularLocation>
</comment>
<dbReference type="PANTHER" id="PTHR30445:SF9">
    <property type="match status" value="1"/>
</dbReference>
<comment type="similarity">
    <text evidence="2">Belongs to the AAE transporter (TC 2.A.81) family.</text>
</comment>
<keyword evidence="3" id="KW-0813">Transport</keyword>
<dbReference type="OrthoDB" id="5166626at2"/>
<feature type="transmembrane region" description="Helical" evidence="8">
    <location>
        <begin position="547"/>
        <end position="566"/>
    </location>
</feature>
<keyword evidence="7 8" id="KW-0472">Membrane</keyword>
<feature type="domain" description="YidE/YbjL duplication" evidence="9">
    <location>
        <begin position="17"/>
        <end position="179"/>
    </location>
</feature>
<gene>
    <name evidence="10" type="ORF">SAMN05414137_11648</name>
</gene>
<evidence type="ECO:0000256" key="1">
    <source>
        <dbReference type="ARBA" id="ARBA00004651"/>
    </source>
</evidence>
<dbReference type="PANTHER" id="PTHR30445">
    <property type="entry name" value="K(+)_H(+) ANTIPORTER SUBUNIT KHTT"/>
    <property type="match status" value="1"/>
</dbReference>
<evidence type="ECO:0000313" key="10">
    <source>
        <dbReference type="EMBL" id="SEL98100.1"/>
    </source>
</evidence>
<feature type="transmembrane region" description="Helical" evidence="8">
    <location>
        <begin position="162"/>
        <end position="184"/>
    </location>
</feature>
<evidence type="ECO:0000259" key="9">
    <source>
        <dbReference type="Pfam" id="PF06826"/>
    </source>
</evidence>
<dbReference type="EMBL" id="FOAZ01000016">
    <property type="protein sequence ID" value="SEL98100.1"/>
    <property type="molecule type" value="Genomic_DNA"/>
</dbReference>
<evidence type="ECO:0000256" key="4">
    <source>
        <dbReference type="ARBA" id="ARBA00022475"/>
    </source>
</evidence>
<evidence type="ECO:0000313" key="11">
    <source>
        <dbReference type="Proteomes" id="UP000183015"/>
    </source>
</evidence>
<evidence type="ECO:0000256" key="3">
    <source>
        <dbReference type="ARBA" id="ARBA00022448"/>
    </source>
</evidence>
<feature type="transmembrane region" description="Helical" evidence="8">
    <location>
        <begin position="482"/>
        <end position="503"/>
    </location>
</feature>
<feature type="transmembrane region" description="Helical" evidence="8">
    <location>
        <begin position="510"/>
        <end position="532"/>
    </location>
</feature>
<protein>
    <submittedName>
        <fullName evidence="10">Putative transport protein</fullName>
    </submittedName>
</protein>